<dbReference type="PRINTS" id="PR00812">
    <property type="entry name" value="BCTERIALGSPF"/>
</dbReference>
<evidence type="ECO:0000256" key="2">
    <source>
        <dbReference type="ARBA" id="ARBA00005745"/>
    </source>
</evidence>
<dbReference type="InterPro" id="IPR042094">
    <property type="entry name" value="T2SS_GspF_sf"/>
</dbReference>
<keyword evidence="4" id="KW-1003">Cell membrane</keyword>
<sequence length="409" mass="43311">MSGATVFAYRGIDRTGKRVKGQLEASTSVAAAQSLSQQGIVPTSLAQGSSVLRRGLAGARTRVSTKDLAIFIRQFAAMVGSGLPLLRSLTALEDKIDNAALRKAVGLVRSDIEGGSLLSAALAKHPFVFPEIMVAMVRAGETGGSLDSALDQIATTLEKDVVLRGKIKSALMYPAIVSVFATLMAAGLLIFIVPIFVRMFAQFGGELPLPTRILAAVSRHMLWAAPLAVVLGMVATTTARKVLREKPRARLAFDRFKLRLPIFGSIILKVAVSRFTRNLSALLAAGVPAMTALDVVAATTGNAVIAGVLGEVREAVRDGKPMSAPLRDSQVLPAMVTQMMQAGEESGQISQMLAKVAESYDREVDAAAESLTATIEPIMVVVMGSVVGLMVICLYLPMFTIFQKIQGTD</sequence>
<keyword evidence="6 9" id="KW-1133">Transmembrane helix</keyword>
<dbReference type="InterPro" id="IPR001992">
    <property type="entry name" value="T2SS_GspF/T4SS_PilC_CS"/>
</dbReference>
<comment type="similarity">
    <text evidence="2 8">Belongs to the GSP F family.</text>
</comment>
<dbReference type="PANTHER" id="PTHR30012">
    <property type="entry name" value="GENERAL SECRETION PATHWAY PROTEIN"/>
    <property type="match status" value="1"/>
</dbReference>
<dbReference type="Proteomes" id="UP001500218">
    <property type="component" value="Unassembled WGS sequence"/>
</dbReference>
<feature type="transmembrane region" description="Helical" evidence="9">
    <location>
        <begin position="173"/>
        <end position="201"/>
    </location>
</feature>
<dbReference type="InterPro" id="IPR018076">
    <property type="entry name" value="T2SS_GspF_dom"/>
</dbReference>
<dbReference type="RefSeq" id="WP_344136474.1">
    <property type="nucleotide sequence ID" value="NZ_BAAALT010000182.1"/>
</dbReference>
<dbReference type="PROSITE" id="PS00874">
    <property type="entry name" value="T2SP_F"/>
    <property type="match status" value="1"/>
</dbReference>
<gene>
    <name evidence="11" type="ORF">GCM10009682_47440</name>
</gene>
<dbReference type="Pfam" id="PF00482">
    <property type="entry name" value="T2SSF"/>
    <property type="match status" value="2"/>
</dbReference>
<dbReference type="EMBL" id="BAAALT010000182">
    <property type="protein sequence ID" value="GAA1821706.1"/>
    <property type="molecule type" value="Genomic_DNA"/>
</dbReference>
<feature type="domain" description="Type II secretion system protein GspF" evidence="10">
    <location>
        <begin position="275"/>
        <end position="397"/>
    </location>
</feature>
<keyword evidence="7 9" id="KW-0472">Membrane</keyword>
<comment type="subcellular location">
    <subcellularLocation>
        <location evidence="1 8">Cell membrane</location>
        <topology evidence="1 8">Multi-pass membrane protein</topology>
    </subcellularLocation>
</comment>
<evidence type="ECO:0000256" key="7">
    <source>
        <dbReference type="ARBA" id="ARBA00023136"/>
    </source>
</evidence>
<name>A0ABP4YKM0_9ACTN</name>
<evidence type="ECO:0000256" key="3">
    <source>
        <dbReference type="ARBA" id="ARBA00022448"/>
    </source>
</evidence>
<protein>
    <submittedName>
        <fullName evidence="11">Type II secretion system F family protein</fullName>
    </submittedName>
</protein>
<dbReference type="PANTHER" id="PTHR30012:SF0">
    <property type="entry name" value="TYPE II SECRETION SYSTEM PROTEIN F-RELATED"/>
    <property type="match status" value="1"/>
</dbReference>
<evidence type="ECO:0000256" key="8">
    <source>
        <dbReference type="RuleBase" id="RU003923"/>
    </source>
</evidence>
<dbReference type="Gene3D" id="1.20.81.30">
    <property type="entry name" value="Type II secretion system (T2SS), domain F"/>
    <property type="match status" value="2"/>
</dbReference>
<evidence type="ECO:0000256" key="5">
    <source>
        <dbReference type="ARBA" id="ARBA00022692"/>
    </source>
</evidence>
<reference evidence="12" key="1">
    <citation type="journal article" date="2019" name="Int. J. Syst. Evol. Microbiol.">
        <title>The Global Catalogue of Microorganisms (GCM) 10K type strain sequencing project: providing services to taxonomists for standard genome sequencing and annotation.</title>
        <authorList>
            <consortium name="The Broad Institute Genomics Platform"/>
            <consortium name="The Broad Institute Genome Sequencing Center for Infectious Disease"/>
            <person name="Wu L."/>
            <person name="Ma J."/>
        </authorList>
    </citation>
    <scope>NUCLEOTIDE SEQUENCE [LARGE SCALE GENOMIC DNA]</scope>
    <source>
        <strain evidence="12">JCM 13250</strain>
    </source>
</reference>
<keyword evidence="3 8" id="KW-0813">Transport</keyword>
<evidence type="ECO:0000313" key="11">
    <source>
        <dbReference type="EMBL" id="GAA1821706.1"/>
    </source>
</evidence>
<feature type="transmembrane region" description="Helical" evidence="9">
    <location>
        <begin position="221"/>
        <end position="239"/>
    </location>
</feature>
<feature type="domain" description="Type II secretion system protein GspF" evidence="10">
    <location>
        <begin position="71"/>
        <end position="194"/>
    </location>
</feature>
<evidence type="ECO:0000256" key="9">
    <source>
        <dbReference type="SAM" id="Phobius"/>
    </source>
</evidence>
<feature type="transmembrane region" description="Helical" evidence="9">
    <location>
        <begin position="378"/>
        <end position="402"/>
    </location>
</feature>
<evidence type="ECO:0000256" key="6">
    <source>
        <dbReference type="ARBA" id="ARBA00022989"/>
    </source>
</evidence>
<feature type="transmembrane region" description="Helical" evidence="9">
    <location>
        <begin position="260"/>
        <end position="276"/>
    </location>
</feature>
<keyword evidence="12" id="KW-1185">Reference proteome</keyword>
<accession>A0ABP4YKM0</accession>
<evidence type="ECO:0000256" key="4">
    <source>
        <dbReference type="ARBA" id="ARBA00022475"/>
    </source>
</evidence>
<keyword evidence="5 8" id="KW-0812">Transmembrane</keyword>
<organism evidence="11 12">
    <name type="scientific">Luedemannella flava</name>
    <dbReference type="NCBI Taxonomy" id="349316"/>
    <lineage>
        <taxon>Bacteria</taxon>
        <taxon>Bacillati</taxon>
        <taxon>Actinomycetota</taxon>
        <taxon>Actinomycetes</taxon>
        <taxon>Micromonosporales</taxon>
        <taxon>Micromonosporaceae</taxon>
        <taxon>Luedemannella</taxon>
    </lineage>
</organism>
<proteinExistence type="inferred from homology"/>
<evidence type="ECO:0000313" key="12">
    <source>
        <dbReference type="Proteomes" id="UP001500218"/>
    </source>
</evidence>
<dbReference type="InterPro" id="IPR003004">
    <property type="entry name" value="GspF/PilC"/>
</dbReference>
<evidence type="ECO:0000256" key="1">
    <source>
        <dbReference type="ARBA" id="ARBA00004651"/>
    </source>
</evidence>
<comment type="caution">
    <text evidence="11">The sequence shown here is derived from an EMBL/GenBank/DDBJ whole genome shotgun (WGS) entry which is preliminary data.</text>
</comment>
<evidence type="ECO:0000259" key="10">
    <source>
        <dbReference type="Pfam" id="PF00482"/>
    </source>
</evidence>